<evidence type="ECO:0000313" key="2">
    <source>
        <dbReference type="Proteomes" id="UP000825015"/>
    </source>
</evidence>
<keyword evidence="2" id="KW-1185">Reference proteome</keyword>
<dbReference type="EMBL" id="AP019779">
    <property type="protein sequence ID" value="BBL62256.1"/>
    <property type="molecule type" value="Genomic_DNA"/>
</dbReference>
<evidence type="ECO:0000313" key="1">
    <source>
        <dbReference type="EMBL" id="BBL62256.1"/>
    </source>
</evidence>
<name>A0ACA8R402_METAZ</name>
<proteinExistence type="predicted"/>
<gene>
    <name evidence="1" type="ORF">MarbSA_12960</name>
</gene>
<dbReference type="Proteomes" id="UP000825015">
    <property type="component" value="Chromosome"/>
</dbReference>
<sequence>MPSNNSPVFSINSDSVSILDLIIKSSMYAYGIFVNGKNNITISGNNITNGCYGISAISSNNLFIEGNYIFNSTIAGIDLNGVNNVSIYSNIINNSNNGIYSVSANGEIISNIFSNNQLGLCLEDFFGYVNFNAIFNNSYGMSSIFSTGIINANNNWWGNNDIFPFSFTGKYIDTYYSDVTCDYWLVLKTNVERDFAQSNNTHGVYIVTADLTHNNNGEDTSDGILPDGLPINFSTTRGTINSTAYTSAGKAKATLKITNNGQTNVTTVLNDQSVLSSSNLNVTMKGVYNNRTKNYFDNIQQAINNATSGDVILLSDGIYLENIVINKKIVIKAINSGKVVINPYDFEKNVFTINSGGNGSTIIGLVISEAYDAYGIFLNWTSNCNIINNTIKDNDYAIFLQKSTNNNISGNNISYNNYGIYLENSTDNQILKNNVKDIPNYAIYLENSIYNILIENTINNGYNGVYLENSTNNNISSNKIIDSYFALYVSESDSLTISKNNLTNDWIGIYLYNSSGKINDNNIISSNYGICLYDSIFNITEVNFTNTTENLININSTGIVMSDYVYDCGPASLATVLKNLGINTTLEEIIELTGSDISGTSMYGLIQAAREKGLIVEGVNLSVDKLRQNNIVFLMINGEGHFVVIKNITNNIVYLADSSLGNINMTMEKFLEFYSGKAIIITNNATDTQLINITLLSDNETEILIGKLTKRYIGTQYFTISFKIRGGVVFTILKRKNIYPNHFVAFEVFVKVIKSNQKSFGYGSVSGYFFGMNPKQLVLQIHGINARKIVKYSFTAHGKDSNKFWYI</sequence>
<reference evidence="1" key="1">
    <citation type="submission" date="2019-06" db="EMBL/GenBank/DDBJ databases">
        <title>Complete genome sequence of Methanobrevibacter arboriphilus strain SA.</title>
        <authorList>
            <person name="Asakawa S."/>
        </authorList>
    </citation>
    <scope>NUCLEOTIDE SEQUENCE</scope>
    <source>
        <strain evidence="1">SA</strain>
    </source>
</reference>
<protein>
    <submittedName>
        <fullName evidence="1">Uncharacterized protein</fullName>
    </submittedName>
</protein>
<accession>A0ACA8R402</accession>
<organism evidence="1 2">
    <name type="scientific">Methanobrevibacter arboriphilus</name>
    <dbReference type="NCBI Taxonomy" id="39441"/>
    <lineage>
        <taxon>Archaea</taxon>
        <taxon>Methanobacteriati</taxon>
        <taxon>Methanobacteriota</taxon>
        <taxon>Methanomada group</taxon>
        <taxon>Methanobacteria</taxon>
        <taxon>Methanobacteriales</taxon>
        <taxon>Methanobacteriaceae</taxon>
        <taxon>Methanobrevibacter</taxon>
    </lineage>
</organism>